<feature type="domain" description="Ion transport" evidence="9">
    <location>
        <begin position="1160"/>
        <end position="1352"/>
    </location>
</feature>
<evidence type="ECO:0000313" key="10">
    <source>
        <dbReference type="EMBL" id="CDW91749.1"/>
    </source>
</evidence>
<feature type="compositionally biased region" description="Basic and acidic residues" evidence="7">
    <location>
        <begin position="421"/>
        <end position="434"/>
    </location>
</feature>
<keyword evidence="2 8" id="KW-0812">Transmembrane</keyword>
<organism evidence="10 11">
    <name type="scientific">Stylonychia lemnae</name>
    <name type="common">Ciliate</name>
    <dbReference type="NCBI Taxonomy" id="5949"/>
    <lineage>
        <taxon>Eukaryota</taxon>
        <taxon>Sar</taxon>
        <taxon>Alveolata</taxon>
        <taxon>Ciliophora</taxon>
        <taxon>Intramacronucleata</taxon>
        <taxon>Spirotrichea</taxon>
        <taxon>Stichotrichia</taxon>
        <taxon>Sporadotrichida</taxon>
        <taxon>Oxytrichidae</taxon>
        <taxon>Stylonychinae</taxon>
        <taxon>Stylonychia</taxon>
    </lineage>
</organism>
<reference evidence="10 11" key="1">
    <citation type="submission" date="2014-06" db="EMBL/GenBank/DDBJ databases">
        <authorList>
            <person name="Swart Estienne"/>
        </authorList>
    </citation>
    <scope>NUCLEOTIDE SEQUENCE [LARGE SCALE GENOMIC DNA]</scope>
    <source>
        <strain evidence="10 11">130c</strain>
    </source>
</reference>
<feature type="compositionally biased region" description="Basic and acidic residues" evidence="7">
    <location>
        <begin position="400"/>
        <end position="413"/>
    </location>
</feature>
<name>A0A078BBH2_STYLE</name>
<accession>A0A078BBH2</accession>
<feature type="compositionally biased region" description="Basic and acidic residues" evidence="7">
    <location>
        <begin position="1789"/>
        <end position="1798"/>
    </location>
</feature>
<feature type="transmembrane region" description="Helical" evidence="8">
    <location>
        <begin position="1258"/>
        <end position="1280"/>
    </location>
</feature>
<dbReference type="InterPro" id="IPR005821">
    <property type="entry name" value="Ion_trans_dom"/>
</dbReference>
<keyword evidence="3" id="KW-0677">Repeat</keyword>
<feature type="compositionally biased region" description="Basic and acidic residues" evidence="7">
    <location>
        <begin position="1818"/>
        <end position="1839"/>
    </location>
</feature>
<keyword evidence="5 8" id="KW-0472">Membrane</keyword>
<evidence type="ECO:0000256" key="8">
    <source>
        <dbReference type="SAM" id="Phobius"/>
    </source>
</evidence>
<dbReference type="GO" id="GO:0005216">
    <property type="term" value="F:monoatomic ion channel activity"/>
    <property type="evidence" value="ECO:0007669"/>
    <property type="project" value="InterPro"/>
</dbReference>
<feature type="transmembrane region" description="Helical" evidence="8">
    <location>
        <begin position="1216"/>
        <end position="1238"/>
    </location>
</feature>
<feature type="transmembrane region" description="Helical" evidence="8">
    <location>
        <begin position="1375"/>
        <end position="1397"/>
    </location>
</feature>
<feature type="compositionally biased region" description="Polar residues" evidence="7">
    <location>
        <begin position="1799"/>
        <end position="1811"/>
    </location>
</feature>
<evidence type="ECO:0000256" key="7">
    <source>
        <dbReference type="SAM" id="MobiDB-lite"/>
    </source>
</evidence>
<evidence type="ECO:0000259" key="9">
    <source>
        <dbReference type="Pfam" id="PF00520"/>
    </source>
</evidence>
<protein>
    <submittedName>
        <fullName evidence="10">Transient receptor potential channel</fullName>
    </submittedName>
</protein>
<feature type="coiled-coil region" evidence="6">
    <location>
        <begin position="200"/>
        <end position="238"/>
    </location>
</feature>
<dbReference type="Proteomes" id="UP000039865">
    <property type="component" value="Unassembled WGS sequence"/>
</dbReference>
<dbReference type="OrthoDB" id="197980at2759"/>
<evidence type="ECO:0000256" key="3">
    <source>
        <dbReference type="ARBA" id="ARBA00022737"/>
    </source>
</evidence>
<evidence type="ECO:0000256" key="5">
    <source>
        <dbReference type="ARBA" id="ARBA00023136"/>
    </source>
</evidence>
<dbReference type="GO" id="GO:0098703">
    <property type="term" value="P:calcium ion import across plasma membrane"/>
    <property type="evidence" value="ECO:0007669"/>
    <property type="project" value="TreeGrafter"/>
</dbReference>
<feature type="region of interest" description="Disordered" evidence="7">
    <location>
        <begin position="1789"/>
        <end position="1851"/>
    </location>
</feature>
<feature type="transmembrane region" description="Helical" evidence="8">
    <location>
        <begin position="1459"/>
        <end position="1481"/>
    </location>
</feature>
<feature type="region of interest" description="Disordered" evidence="7">
    <location>
        <begin position="115"/>
        <end position="149"/>
    </location>
</feature>
<proteinExistence type="predicted"/>
<feature type="transmembrane region" description="Helical" evidence="8">
    <location>
        <begin position="1320"/>
        <end position="1341"/>
    </location>
</feature>
<comment type="subcellular location">
    <subcellularLocation>
        <location evidence="1">Membrane</location>
        <topology evidence="1">Multi-pass membrane protein</topology>
    </subcellularLocation>
</comment>
<dbReference type="GO" id="GO:0005886">
    <property type="term" value="C:plasma membrane"/>
    <property type="evidence" value="ECO:0007669"/>
    <property type="project" value="TreeGrafter"/>
</dbReference>
<feature type="transmembrane region" description="Helical" evidence="8">
    <location>
        <begin position="1409"/>
        <end position="1439"/>
    </location>
</feature>
<evidence type="ECO:0000256" key="2">
    <source>
        <dbReference type="ARBA" id="ARBA00022692"/>
    </source>
</evidence>
<keyword evidence="11" id="KW-1185">Reference proteome</keyword>
<dbReference type="EMBL" id="CCKQ01019717">
    <property type="protein sequence ID" value="CDW91749.1"/>
    <property type="molecule type" value="Genomic_DNA"/>
</dbReference>
<evidence type="ECO:0000256" key="1">
    <source>
        <dbReference type="ARBA" id="ARBA00004141"/>
    </source>
</evidence>
<dbReference type="Pfam" id="PF00520">
    <property type="entry name" value="Ion_trans"/>
    <property type="match status" value="1"/>
</dbReference>
<dbReference type="PANTHER" id="PTHR10582:SF2">
    <property type="entry name" value="INACTIVE"/>
    <property type="match status" value="1"/>
</dbReference>
<dbReference type="InParanoid" id="A0A078BBH2"/>
<keyword evidence="4 8" id="KW-1133">Transmembrane helix</keyword>
<dbReference type="PANTHER" id="PTHR10582">
    <property type="entry name" value="TRANSIENT RECEPTOR POTENTIAL ION CHANNEL PROTEIN"/>
    <property type="match status" value="1"/>
</dbReference>
<evidence type="ECO:0000256" key="4">
    <source>
        <dbReference type="ARBA" id="ARBA00022989"/>
    </source>
</evidence>
<keyword evidence="10" id="KW-0675">Receptor</keyword>
<gene>
    <name evidence="10" type="primary">Contig9580.g10255</name>
    <name evidence="10" type="ORF">STYLEM_20909</name>
</gene>
<keyword evidence="6" id="KW-0175">Coiled coil</keyword>
<feature type="region of interest" description="Disordered" evidence="7">
    <location>
        <begin position="399"/>
        <end position="438"/>
    </location>
</feature>
<evidence type="ECO:0000256" key="6">
    <source>
        <dbReference type="SAM" id="Coils"/>
    </source>
</evidence>
<evidence type="ECO:0000313" key="11">
    <source>
        <dbReference type="Proteomes" id="UP000039865"/>
    </source>
</evidence>
<sequence>MELVQNRIYERKKTVESKVNSDEVTLDVVNELIKQGLDRQNTSNDPIGLNIPSSTIQRNQINNSNNNLQQKQLNNNHQDLMNNKAQIDFTKATESIPLMFPDIQDSSNVSIQNKQVNNSFKGGRGSKTPKASTYQDDGMKKSQTKSESLQKFSQEQYSLSKVNSEQVKIKSQPLGKLPTKRDKQLGVIDEVDDSIMGSKNANQKEKAQKIIEEKKNELQKLRMRRQELVKRLNKALDKSRFKVEQILRHQDIPENKKIIEEADSVGIQKKYQSSEKEQRQHGLPLYFYIMRKNFEQSYQEFLLLITHGHLQQAYTLCLSDGFIKAHDYQIKNMLVFEEFYKKNNYEYPKLLMEKKQQSKTLMGKQKSSVSVKYEHGYKFQKGYLFNFVKKMIMPSDEEIEKEKIRQKNKEKNKNQTTPDGNDDKNGEKSDHINEKSISYKKMMTKRIAREENNLTERQLLEKRIEEMIIKDYKAHNNGALQEYNPNTQLLNTKRGSNNVIQPDLQDYAQPQNQQEFQNQDHKNHYLNNRNSKSFYNQSYLKNIVKNKLYETNDQSIILALYLMIKEKKIHNKKLISMIIDQMHDEVLKFFEIQKYIPANREDLKGKGPNDITNQFDEDKLTSRLVNQALKLNEPEIAILAGRQLVKKTQNPINQQEHVFDYFHMRNLLSSILRTNRDKIVMSQINMKGERKNTLLPNIIKLESAQQVDLNIHLNEEQKKSQLLEQNRKSMIEERNLEIKEKLLMREKKNQIKSLIKFICYFIKTKHTINLCLIDEKKEMEKFPIVAYDHLYEKAQDNRIQGKLNFLNVMQIACQRRQSKAQKITKRGHEMDSDFKIVGDGSRKHVSNFEEDYFLTNLLKWEMPKQLKKINPRVTSCNRYVTVSRNDPKEVSSYCFDIIKLCIESNKSYLAEMVLKLRNKDQHEVGFSYGLMADDDKQELLDEGECESLFIMLLSDPNGEKLELLLEIFRLNKTSKQVLKKIYSYIVSNKQSEEQQKNINNNSSLLKKGRYIYYCAELLAQTDVKEVEEHYSKEIALNLGKFCKSNELKYCHSPFLTLVLMAEFLKKLAKADVLHQNILHSTLNTLLDLAQSIQKSIKNEKRFKYIHQQKDIRGREALDIIVQNQFYLLLQYDDIGMIAEDLWRGPPILQLIFTLKSKKLFEIDHWRAIDILMFIMIIIDYFRLHMYFYPPENDDKFDTEEESDLILQSLNAYRRHIMNASITSFIVFLVWFRIISVLITTQKLGHMIQAIYFMIKMTLNFLIIFACWLICCSAIFTAIYYDSDSSDGNYRSFAVTVTTLFSATLAVYDDNFTILEPLGSILMSMFVVISAVMLINLLIALLTEAYQNISRNADSRHRAILINYRHRWSWNDYHSYLIFAPPPLNAFALLILPFGLFLSDKPLKRMNNAFCKIVFILIYVLPMVIVFFAYNEILFILAWLKGFYSVQSLLYKKKPAYNALLWLLFGIFILQWVIIKDMYYILAISFESAKPKSKQQQKYISQSKGEEDYEITEEQKKEQDKQIYKNFIESVINLFDELEFKNHELKMREQRDKNWNDGNQQKGKQTTKVFLDKKGRNKNSLSNGTITVRIFATRFYRLLEDKEEHIRDVRNPARALKGKRKKRPKIFQNFIQEQSKDVQVDLMKCYFFKKYDYRAKEIFERAYFVDFSSIEKAIHKFRQKSAILKQGQNLKKINKQTADVKDMLDQFNNYCNIGIVSDQLISLAYMKLQSVISSSRLSDTNSMMGDELSLSQYPSEKKIENTTKTLNYQANHTKEEEEEEEDNVKKAIKTHESDDDVHNINDSVNSNSFTTEVNDDPAEQNKENDKLMNQENSNDDKKQDTQNILLIQDKQE</sequence>
<dbReference type="InterPro" id="IPR024862">
    <property type="entry name" value="TRPV"/>
</dbReference>